<dbReference type="UniPathway" id="UPA00241">
    <property type="reaction ID" value="UER00355"/>
</dbReference>
<evidence type="ECO:0000313" key="11">
    <source>
        <dbReference type="EMBL" id="SYV93628.1"/>
    </source>
</evidence>
<gene>
    <name evidence="9 11" type="primary">coaD</name>
    <name evidence="11" type="ORF">NCTC10124_01382</name>
    <name evidence="12" type="ORF">OIE46_03600</name>
</gene>
<dbReference type="GeneID" id="93530441"/>
<name>A0A2H4CDP7_MYCSY</name>
<dbReference type="EMBL" id="CP107525">
    <property type="protein sequence ID" value="UZW64427.1"/>
    <property type="molecule type" value="Genomic_DNA"/>
</dbReference>
<dbReference type="OMA" id="MALMNRK"/>
<evidence type="ECO:0000256" key="3">
    <source>
        <dbReference type="ARBA" id="ARBA00022695"/>
    </source>
</evidence>
<evidence type="ECO:0000259" key="10">
    <source>
        <dbReference type="Pfam" id="PF01467"/>
    </source>
</evidence>
<feature type="binding site" evidence="9">
    <location>
        <position position="22"/>
    </location>
    <ligand>
        <name>ATP</name>
        <dbReference type="ChEBI" id="CHEBI:30616"/>
    </ligand>
</feature>
<dbReference type="NCBIfam" id="TIGR00125">
    <property type="entry name" value="cyt_tran_rel"/>
    <property type="match status" value="1"/>
</dbReference>
<dbReference type="PANTHER" id="PTHR21342">
    <property type="entry name" value="PHOSPHOPANTETHEINE ADENYLYLTRANSFERASE"/>
    <property type="match status" value="1"/>
</dbReference>
<feature type="site" description="Transition state stabilizer" evidence="9">
    <location>
        <position position="22"/>
    </location>
</feature>
<dbReference type="GO" id="GO:0015937">
    <property type="term" value="P:coenzyme A biosynthetic process"/>
    <property type="evidence" value="ECO:0007669"/>
    <property type="project" value="UniProtKB-UniRule"/>
</dbReference>
<feature type="binding site" evidence="9">
    <location>
        <position position="79"/>
    </location>
    <ligand>
        <name>substrate</name>
    </ligand>
</feature>
<keyword evidence="3 9" id="KW-0548">Nucleotidyltransferase</keyword>
<evidence type="ECO:0000313" key="13">
    <source>
        <dbReference type="Proteomes" id="UP000259328"/>
    </source>
</evidence>
<dbReference type="InterPro" id="IPR014729">
    <property type="entry name" value="Rossmann-like_a/b/a_fold"/>
</dbReference>
<keyword evidence="5 9" id="KW-0067">ATP-binding</keyword>
<keyword evidence="6 9" id="KW-0460">Magnesium</keyword>
<keyword evidence="4 9" id="KW-0547">Nucleotide-binding</keyword>
<feature type="domain" description="Cytidyltransferase-like" evidence="10">
    <location>
        <begin position="10"/>
        <end position="139"/>
    </location>
</feature>
<dbReference type="Gene3D" id="3.40.50.620">
    <property type="entry name" value="HUPs"/>
    <property type="match status" value="1"/>
</dbReference>
<comment type="cofactor">
    <cofactor evidence="9">
        <name>Mg(2+)</name>
        <dbReference type="ChEBI" id="CHEBI:18420"/>
    </cofactor>
</comment>
<reference evidence="13" key="2">
    <citation type="submission" date="2018-06" db="EMBL/GenBank/DDBJ databases">
        <authorList>
            <consortium name="Pathogen Informatics"/>
        </authorList>
    </citation>
    <scope>NUCLEOTIDE SEQUENCE [LARGE SCALE GENOMIC DNA]</scope>
    <source>
        <strain evidence="13">NCTC10124</strain>
    </source>
</reference>
<dbReference type="InterPro" id="IPR001980">
    <property type="entry name" value="PPAT"/>
</dbReference>
<dbReference type="Proteomes" id="UP000259328">
    <property type="component" value="Chromosome"/>
</dbReference>
<comment type="pathway">
    <text evidence="9">Cofactor biosynthesis; coenzyme A biosynthesis; CoA from (R)-pantothenate: step 4/5.</text>
</comment>
<protein>
    <recommendedName>
        <fullName evidence="9">Phosphopantetheine adenylyltransferase</fullName>
        <ecNumber evidence="9">2.7.7.3</ecNumber>
    </recommendedName>
    <alternativeName>
        <fullName evidence="9">Dephospho-CoA pyrophosphorylase</fullName>
    </alternativeName>
    <alternativeName>
        <fullName evidence="9">Pantetheine-phosphate adenylyltransferase</fullName>
        <shortName evidence="9">PPAT</shortName>
    </alternativeName>
</protein>
<accession>A0A2H4CDP7</accession>
<proteinExistence type="inferred from homology"/>
<dbReference type="SUPFAM" id="SSF52374">
    <property type="entry name" value="Nucleotidylyl transferase"/>
    <property type="match status" value="1"/>
</dbReference>
<feature type="binding site" evidence="9">
    <location>
        <position position="14"/>
    </location>
    <ligand>
        <name>substrate</name>
    </ligand>
</feature>
<feature type="binding site" evidence="9">
    <location>
        <position position="93"/>
    </location>
    <ligand>
        <name>substrate</name>
    </ligand>
</feature>
<dbReference type="GO" id="GO:0005737">
    <property type="term" value="C:cytoplasm"/>
    <property type="evidence" value="ECO:0007669"/>
    <property type="project" value="UniProtKB-SubCell"/>
</dbReference>
<dbReference type="NCBIfam" id="TIGR01510">
    <property type="entry name" value="coaD_prev_kdtB"/>
    <property type="match status" value="1"/>
</dbReference>
<dbReference type="HAMAP" id="MF_00151">
    <property type="entry name" value="PPAT_bact"/>
    <property type="match status" value="1"/>
</dbReference>
<dbReference type="EMBL" id="LS991953">
    <property type="protein sequence ID" value="SYV93628.1"/>
    <property type="molecule type" value="Genomic_DNA"/>
</dbReference>
<evidence type="ECO:0000256" key="9">
    <source>
        <dbReference type="HAMAP-Rule" id="MF_00151"/>
    </source>
</evidence>
<comment type="similarity">
    <text evidence="9">Belongs to the bacterial CoaD family.</text>
</comment>
<feature type="binding site" evidence="9">
    <location>
        <position position="46"/>
    </location>
    <ligand>
        <name>substrate</name>
    </ligand>
</feature>
<keyword evidence="7 9" id="KW-0173">Coenzyme A biosynthesis</keyword>
<comment type="subcellular location">
    <subcellularLocation>
        <location evidence="9">Cytoplasm</location>
    </subcellularLocation>
</comment>
<comment type="catalytic activity">
    <reaction evidence="8 9">
        <text>(R)-4'-phosphopantetheine + ATP + H(+) = 3'-dephospho-CoA + diphosphate</text>
        <dbReference type="Rhea" id="RHEA:19801"/>
        <dbReference type="ChEBI" id="CHEBI:15378"/>
        <dbReference type="ChEBI" id="CHEBI:30616"/>
        <dbReference type="ChEBI" id="CHEBI:33019"/>
        <dbReference type="ChEBI" id="CHEBI:57328"/>
        <dbReference type="ChEBI" id="CHEBI:61723"/>
        <dbReference type="EC" id="2.7.7.3"/>
    </reaction>
</comment>
<evidence type="ECO:0000256" key="1">
    <source>
        <dbReference type="ARBA" id="ARBA00022490"/>
    </source>
</evidence>
<evidence type="ECO:0000313" key="12">
    <source>
        <dbReference type="EMBL" id="UZW64427.1"/>
    </source>
</evidence>
<dbReference type="Pfam" id="PF01467">
    <property type="entry name" value="CTP_transf_like"/>
    <property type="match status" value="1"/>
</dbReference>
<reference evidence="11" key="1">
    <citation type="submission" date="2018-06" db="EMBL/GenBank/DDBJ databases">
        <authorList>
            <consortium name="Pathogen Informatics"/>
            <person name="Doyle S."/>
        </authorList>
    </citation>
    <scope>NUCLEOTIDE SEQUENCE</scope>
    <source>
        <strain evidence="11">NCTC10124</strain>
    </source>
</reference>
<feature type="binding site" evidence="9">
    <location>
        <begin position="129"/>
        <end position="135"/>
    </location>
    <ligand>
        <name>ATP</name>
        <dbReference type="ChEBI" id="CHEBI:30616"/>
    </ligand>
</feature>
<comment type="subunit">
    <text evidence="9">Homohexamer.</text>
</comment>
<dbReference type="RefSeq" id="WP_020003163.1">
    <property type="nucleotide sequence ID" value="NZ_CP012624.1"/>
</dbReference>
<feature type="binding site" evidence="9">
    <location>
        <position position="104"/>
    </location>
    <ligand>
        <name>ATP</name>
        <dbReference type="ChEBI" id="CHEBI:30616"/>
    </ligand>
</feature>
<dbReference type="InterPro" id="IPR004821">
    <property type="entry name" value="Cyt_trans-like"/>
</dbReference>
<dbReference type="PRINTS" id="PR01020">
    <property type="entry name" value="LPSBIOSNTHSS"/>
</dbReference>
<dbReference type="GO" id="GO:0005524">
    <property type="term" value="F:ATP binding"/>
    <property type="evidence" value="ECO:0007669"/>
    <property type="project" value="UniProtKB-KW"/>
</dbReference>
<dbReference type="GO" id="GO:0004595">
    <property type="term" value="F:pantetheine-phosphate adenylyltransferase activity"/>
    <property type="evidence" value="ECO:0007669"/>
    <property type="project" value="UniProtKB-UniRule"/>
</dbReference>
<reference evidence="12" key="4">
    <citation type="submission" date="2022-11" db="EMBL/GenBank/DDBJ databases">
        <title>complete genomes of mycoplasma synoviae ZX313 strain and SD2 strain.</title>
        <authorList>
            <person name="Zhong Q."/>
        </authorList>
    </citation>
    <scope>NUCLEOTIDE SEQUENCE</scope>
    <source>
        <strain evidence="12">SD2</strain>
    </source>
</reference>
<sequence length="148" mass="17066">MTKNNLKKAIYPGSFDPIHKGHINIIEKAVKLFDYVYVIVSINPDKNNLTGIKTRFLNTKKKLSKFENVEVLLNEDDFIANIAKKHDCNYLIRSARNIKDYSYEIELAAGNKFLNSNLETILIMPDYENINYSSTLLRHGKKLNKNSV</sequence>
<organism evidence="11 13">
    <name type="scientific">Mycoplasmopsis synoviae</name>
    <name type="common">Mycoplasma synoviae</name>
    <dbReference type="NCBI Taxonomy" id="2109"/>
    <lineage>
        <taxon>Bacteria</taxon>
        <taxon>Bacillati</taxon>
        <taxon>Mycoplasmatota</taxon>
        <taxon>Mycoplasmoidales</taxon>
        <taxon>Metamycoplasmataceae</taxon>
        <taxon>Mycoplasmopsis</taxon>
    </lineage>
</organism>
<evidence type="ECO:0000256" key="6">
    <source>
        <dbReference type="ARBA" id="ARBA00022842"/>
    </source>
</evidence>
<dbReference type="PANTHER" id="PTHR21342:SF1">
    <property type="entry name" value="PHOSPHOPANTETHEINE ADENYLYLTRANSFERASE"/>
    <property type="match status" value="1"/>
</dbReference>
<keyword evidence="1 9" id="KW-0963">Cytoplasm</keyword>
<evidence type="ECO:0000256" key="5">
    <source>
        <dbReference type="ARBA" id="ARBA00022840"/>
    </source>
</evidence>
<reference evidence="12" key="3">
    <citation type="submission" date="2022-10" db="EMBL/GenBank/DDBJ databases">
        <authorList>
            <person name="Wei X."/>
        </authorList>
    </citation>
    <scope>NUCLEOTIDE SEQUENCE</scope>
    <source>
        <strain evidence="12">SD2</strain>
    </source>
</reference>
<evidence type="ECO:0000256" key="8">
    <source>
        <dbReference type="ARBA" id="ARBA00029346"/>
    </source>
</evidence>
<evidence type="ECO:0000256" key="4">
    <source>
        <dbReference type="ARBA" id="ARBA00022741"/>
    </source>
</evidence>
<dbReference type="Proteomes" id="UP001164481">
    <property type="component" value="Chromosome"/>
</dbReference>
<comment type="function">
    <text evidence="9">Reversibly transfers an adenylyl group from ATP to 4'-phosphopantetheine, yielding dephospho-CoA (dPCoA) and pyrophosphate.</text>
</comment>
<dbReference type="AlphaFoldDB" id="A0A2H4CDP7"/>
<keyword evidence="2 9" id="KW-0808">Transferase</keyword>
<comment type="caution">
    <text evidence="9">Lacks conserved residue(s) required for the propagation of feature annotation.</text>
</comment>
<feature type="binding site" evidence="9">
    <location>
        <begin position="14"/>
        <end position="15"/>
    </location>
    <ligand>
        <name>ATP</name>
        <dbReference type="ChEBI" id="CHEBI:30616"/>
    </ligand>
</feature>
<dbReference type="EC" id="2.7.7.3" evidence="9"/>
<evidence type="ECO:0000256" key="7">
    <source>
        <dbReference type="ARBA" id="ARBA00022993"/>
    </source>
</evidence>
<evidence type="ECO:0000256" key="2">
    <source>
        <dbReference type="ARBA" id="ARBA00022679"/>
    </source>
</evidence>